<dbReference type="InterPro" id="IPR043135">
    <property type="entry name" value="Fur_C"/>
</dbReference>
<evidence type="ECO:0000256" key="7">
    <source>
        <dbReference type="ARBA" id="ARBA00023004"/>
    </source>
</evidence>
<evidence type="ECO:0000256" key="6">
    <source>
        <dbReference type="ARBA" id="ARBA00022833"/>
    </source>
</evidence>
<accession>A4X6K6</accession>
<keyword evidence="10" id="KW-0804">Transcription</keyword>
<evidence type="ECO:0000256" key="3">
    <source>
        <dbReference type="ARBA" id="ARBA00022490"/>
    </source>
</evidence>
<dbReference type="STRING" id="369723.Strop_2053"/>
<name>A4X6K6_SALTO</name>
<dbReference type="InterPro" id="IPR002481">
    <property type="entry name" value="FUR"/>
</dbReference>
<dbReference type="eggNOG" id="COG0735">
    <property type="taxonomic scope" value="Bacteria"/>
</dbReference>
<keyword evidence="7" id="KW-0408">Iron</keyword>
<dbReference type="AlphaFoldDB" id="A4X6K6"/>
<organism evidence="13 14">
    <name type="scientific">Salinispora tropica (strain ATCC BAA-916 / DSM 44818 / JCM 13857 / NBRC 105044 / CNB-440)</name>
    <dbReference type="NCBI Taxonomy" id="369723"/>
    <lineage>
        <taxon>Bacteria</taxon>
        <taxon>Bacillati</taxon>
        <taxon>Actinomycetota</taxon>
        <taxon>Actinomycetes</taxon>
        <taxon>Micromonosporales</taxon>
        <taxon>Micromonosporaceae</taxon>
        <taxon>Salinispora</taxon>
    </lineage>
</organism>
<dbReference type="Gene3D" id="3.30.1490.190">
    <property type="match status" value="1"/>
</dbReference>
<keyword evidence="5 11" id="KW-0479">Metal-binding</keyword>
<feature type="binding site" evidence="11">
    <location>
        <position position="185"/>
    </location>
    <ligand>
        <name>Zn(2+)</name>
        <dbReference type="ChEBI" id="CHEBI:29105"/>
    </ligand>
</feature>
<reference evidence="14" key="1">
    <citation type="journal article" date="2007" name="Proc. Natl. Acad. Sci. U.S.A.">
        <title>Genome sequencing reveals complex secondary metabolome in the marine actinomycete Salinispora tropica.</title>
        <authorList>
            <person name="Udwary D.W."/>
            <person name="Zeigler L."/>
            <person name="Asolkar R.N."/>
            <person name="Singan V."/>
            <person name="Lapidus A."/>
            <person name="Fenical W."/>
            <person name="Jensen P.R."/>
            <person name="Moore B.S."/>
        </authorList>
    </citation>
    <scope>NUCLEOTIDE SEQUENCE [LARGE SCALE GENOMIC DNA]</scope>
    <source>
        <strain evidence="14">ATCC BAA-916 / DSM 44818 / CNB-440</strain>
    </source>
</reference>
<keyword evidence="9" id="KW-0238">DNA-binding</keyword>
<gene>
    <name evidence="13" type="ordered locus">Strop_2053</name>
</gene>
<feature type="region of interest" description="Disordered" evidence="12">
    <location>
        <begin position="1"/>
        <end position="21"/>
    </location>
</feature>
<comment type="cofactor">
    <cofactor evidence="11">
        <name>Zn(2+)</name>
        <dbReference type="ChEBI" id="CHEBI:29105"/>
    </cofactor>
    <text evidence="11">Binds 1 zinc ion per subunit.</text>
</comment>
<keyword evidence="3" id="KW-0963">Cytoplasm</keyword>
<evidence type="ECO:0000256" key="12">
    <source>
        <dbReference type="SAM" id="MobiDB-lite"/>
    </source>
</evidence>
<protein>
    <submittedName>
        <fullName evidence="13">Ferric-uptake regulator</fullName>
    </submittedName>
</protein>
<dbReference type="KEGG" id="stp:Strop_2053"/>
<proteinExistence type="inferred from homology"/>
<evidence type="ECO:0000313" key="13">
    <source>
        <dbReference type="EMBL" id="ABP54506.1"/>
    </source>
</evidence>
<feature type="binding site" evidence="11">
    <location>
        <position position="142"/>
    </location>
    <ligand>
        <name>Zn(2+)</name>
        <dbReference type="ChEBI" id="CHEBI:29105"/>
    </ligand>
</feature>
<dbReference type="InterPro" id="IPR036390">
    <property type="entry name" value="WH_DNA-bd_sf"/>
</dbReference>
<dbReference type="HOGENOM" id="CLU_096072_4_0_11"/>
<evidence type="ECO:0000256" key="11">
    <source>
        <dbReference type="PIRSR" id="PIRSR602481-1"/>
    </source>
</evidence>
<evidence type="ECO:0000256" key="1">
    <source>
        <dbReference type="ARBA" id="ARBA00004496"/>
    </source>
</evidence>
<keyword evidence="14" id="KW-1185">Reference proteome</keyword>
<dbReference type="GO" id="GO:0005737">
    <property type="term" value="C:cytoplasm"/>
    <property type="evidence" value="ECO:0007669"/>
    <property type="project" value="UniProtKB-SubCell"/>
</dbReference>
<comment type="similarity">
    <text evidence="2">Belongs to the Fur family.</text>
</comment>
<dbReference type="SUPFAM" id="SSF46785">
    <property type="entry name" value="Winged helix' DNA-binding domain"/>
    <property type="match status" value="1"/>
</dbReference>
<dbReference type="GO" id="GO:0003700">
    <property type="term" value="F:DNA-binding transcription factor activity"/>
    <property type="evidence" value="ECO:0007669"/>
    <property type="project" value="InterPro"/>
</dbReference>
<dbReference type="Gene3D" id="1.10.10.10">
    <property type="entry name" value="Winged helix-like DNA-binding domain superfamily/Winged helix DNA-binding domain"/>
    <property type="match status" value="1"/>
</dbReference>
<dbReference type="GO" id="GO:1900376">
    <property type="term" value="P:regulation of secondary metabolite biosynthetic process"/>
    <property type="evidence" value="ECO:0007669"/>
    <property type="project" value="TreeGrafter"/>
</dbReference>
<evidence type="ECO:0000256" key="4">
    <source>
        <dbReference type="ARBA" id="ARBA00022491"/>
    </source>
</evidence>
<dbReference type="PANTHER" id="PTHR33202">
    <property type="entry name" value="ZINC UPTAKE REGULATION PROTEIN"/>
    <property type="match status" value="1"/>
</dbReference>
<evidence type="ECO:0000256" key="8">
    <source>
        <dbReference type="ARBA" id="ARBA00023015"/>
    </source>
</evidence>
<dbReference type="Pfam" id="PF01475">
    <property type="entry name" value="FUR"/>
    <property type="match status" value="1"/>
</dbReference>
<dbReference type="GO" id="GO:0045892">
    <property type="term" value="P:negative regulation of DNA-templated transcription"/>
    <property type="evidence" value="ECO:0007669"/>
    <property type="project" value="TreeGrafter"/>
</dbReference>
<evidence type="ECO:0000256" key="2">
    <source>
        <dbReference type="ARBA" id="ARBA00007957"/>
    </source>
</evidence>
<feature type="binding site" evidence="11">
    <location>
        <position position="145"/>
    </location>
    <ligand>
        <name>Zn(2+)</name>
        <dbReference type="ChEBI" id="CHEBI:29105"/>
    </ligand>
</feature>
<evidence type="ECO:0000256" key="5">
    <source>
        <dbReference type="ARBA" id="ARBA00022723"/>
    </source>
</evidence>
<keyword evidence="4" id="KW-0678">Repressor</keyword>
<dbReference type="InterPro" id="IPR036388">
    <property type="entry name" value="WH-like_DNA-bd_sf"/>
</dbReference>
<sequence>MRSRRARSSGHPGEGRPLAAAQVRRRPALIGRIHPATKLDSFQKSGYRRRVTPDFETQLRSVSLRVTRPRMAVLAALRDHPHVDTDEVIALVRMDNPTVSHQTVYDVLRALTTAGLVRRIQPTGGPARYESRVGDNHHHIVCRSCGAIADVDCAVGRAPCLTASDDHGFVVDEAEVVYRGTCPDCKKSDAPSALHHVKGSR</sequence>
<evidence type="ECO:0000256" key="10">
    <source>
        <dbReference type="ARBA" id="ARBA00023163"/>
    </source>
</evidence>
<dbReference type="PANTHER" id="PTHR33202:SF18">
    <property type="entry name" value="TRANSCRIPTIONAL REGULATOR FURA"/>
    <property type="match status" value="1"/>
</dbReference>
<keyword evidence="8" id="KW-0805">Transcription regulation</keyword>
<dbReference type="GO" id="GO:0008270">
    <property type="term" value="F:zinc ion binding"/>
    <property type="evidence" value="ECO:0007669"/>
    <property type="project" value="TreeGrafter"/>
</dbReference>
<dbReference type="CDD" id="cd07153">
    <property type="entry name" value="Fur_like"/>
    <property type="match status" value="1"/>
</dbReference>
<feature type="binding site" evidence="11">
    <location>
        <position position="182"/>
    </location>
    <ligand>
        <name>Zn(2+)</name>
        <dbReference type="ChEBI" id="CHEBI:29105"/>
    </ligand>
</feature>
<comment type="subcellular location">
    <subcellularLocation>
        <location evidence="1">Cytoplasm</location>
    </subcellularLocation>
</comment>
<dbReference type="GO" id="GO:0000976">
    <property type="term" value="F:transcription cis-regulatory region binding"/>
    <property type="evidence" value="ECO:0007669"/>
    <property type="project" value="TreeGrafter"/>
</dbReference>
<evidence type="ECO:0000256" key="9">
    <source>
        <dbReference type="ARBA" id="ARBA00023125"/>
    </source>
</evidence>
<dbReference type="Proteomes" id="UP000000235">
    <property type="component" value="Chromosome"/>
</dbReference>
<dbReference type="EMBL" id="CP000667">
    <property type="protein sequence ID" value="ABP54506.1"/>
    <property type="molecule type" value="Genomic_DNA"/>
</dbReference>
<keyword evidence="6 11" id="KW-0862">Zinc</keyword>
<evidence type="ECO:0000313" key="14">
    <source>
        <dbReference type="Proteomes" id="UP000000235"/>
    </source>
</evidence>